<accession>A0A5N5WTL6</accession>
<dbReference type="Proteomes" id="UP000326565">
    <property type="component" value="Unassembled WGS sequence"/>
</dbReference>
<organism evidence="1 2">
    <name type="scientific">Aspergillus leporis</name>
    <dbReference type="NCBI Taxonomy" id="41062"/>
    <lineage>
        <taxon>Eukaryota</taxon>
        <taxon>Fungi</taxon>
        <taxon>Dikarya</taxon>
        <taxon>Ascomycota</taxon>
        <taxon>Pezizomycotina</taxon>
        <taxon>Eurotiomycetes</taxon>
        <taxon>Eurotiomycetidae</taxon>
        <taxon>Eurotiales</taxon>
        <taxon>Aspergillaceae</taxon>
        <taxon>Aspergillus</taxon>
        <taxon>Aspergillus subgen. Circumdati</taxon>
    </lineage>
</organism>
<dbReference type="OrthoDB" id="4505704at2759"/>
<evidence type="ECO:0000313" key="1">
    <source>
        <dbReference type="EMBL" id="KAB8071095.1"/>
    </source>
</evidence>
<sequence>MPDNCPFFRCIDQQKLEGYLGGEWPHWLAAGFQYKEQALEFAEISGTHSGENMADLLQKLLEELRLEDKLLAITADNASLMRRWSQKCIFIWPRNLAMQILLVVTEECCVFKGVMATSAAPCMYST</sequence>
<evidence type="ECO:0000313" key="2">
    <source>
        <dbReference type="Proteomes" id="UP000326565"/>
    </source>
</evidence>
<name>A0A5N5WTL6_9EURO</name>
<dbReference type="AlphaFoldDB" id="A0A5N5WTL6"/>
<reference evidence="1 2" key="1">
    <citation type="submission" date="2019-04" db="EMBL/GenBank/DDBJ databases">
        <title>Friends and foes A comparative genomics study of 23 Aspergillus species from section Flavi.</title>
        <authorList>
            <consortium name="DOE Joint Genome Institute"/>
            <person name="Kjaerbolling I."/>
            <person name="Vesth T."/>
            <person name="Frisvad J.C."/>
            <person name="Nybo J.L."/>
            <person name="Theobald S."/>
            <person name="Kildgaard S."/>
            <person name="Isbrandt T."/>
            <person name="Kuo A."/>
            <person name="Sato A."/>
            <person name="Lyhne E.K."/>
            <person name="Kogle M.E."/>
            <person name="Wiebenga A."/>
            <person name="Kun R.S."/>
            <person name="Lubbers R.J."/>
            <person name="Makela M.R."/>
            <person name="Barry K."/>
            <person name="Chovatia M."/>
            <person name="Clum A."/>
            <person name="Daum C."/>
            <person name="Haridas S."/>
            <person name="He G."/>
            <person name="LaButti K."/>
            <person name="Lipzen A."/>
            <person name="Mondo S."/>
            <person name="Riley R."/>
            <person name="Salamov A."/>
            <person name="Simmons B.A."/>
            <person name="Magnuson J.K."/>
            <person name="Henrissat B."/>
            <person name="Mortensen U.H."/>
            <person name="Larsen T.O."/>
            <person name="Devries R.P."/>
            <person name="Grigoriev I.V."/>
            <person name="Machida M."/>
            <person name="Baker S.E."/>
            <person name="Andersen M.R."/>
        </authorList>
    </citation>
    <scope>NUCLEOTIDE SEQUENCE [LARGE SCALE GENOMIC DNA]</scope>
    <source>
        <strain evidence="1 2">CBS 151.66</strain>
    </source>
</reference>
<proteinExistence type="predicted"/>
<evidence type="ECO:0008006" key="3">
    <source>
        <dbReference type="Google" id="ProtNLM"/>
    </source>
</evidence>
<dbReference type="EMBL" id="ML732282">
    <property type="protein sequence ID" value="KAB8071095.1"/>
    <property type="molecule type" value="Genomic_DNA"/>
</dbReference>
<gene>
    <name evidence="1" type="ORF">BDV29DRAFT_159793</name>
</gene>
<keyword evidence="2" id="KW-1185">Reference proteome</keyword>
<protein>
    <recommendedName>
        <fullName evidence="3">DUF659 domain-containing protein</fullName>
    </recommendedName>
</protein>